<organism evidence="1 2">
    <name type="scientific">Psychrobacillus lasiicapitis</name>
    <dbReference type="NCBI Taxonomy" id="1636719"/>
    <lineage>
        <taxon>Bacteria</taxon>
        <taxon>Bacillati</taxon>
        <taxon>Bacillota</taxon>
        <taxon>Bacilli</taxon>
        <taxon>Bacillales</taxon>
        <taxon>Bacillaceae</taxon>
        <taxon>Psychrobacillus</taxon>
    </lineage>
</organism>
<comment type="caution">
    <text evidence="1">The sequence shown here is derived from an EMBL/GenBank/DDBJ whole genome shotgun (WGS) entry which is preliminary data.</text>
</comment>
<proteinExistence type="predicted"/>
<gene>
    <name evidence="1" type="ORF">FG382_15970</name>
</gene>
<protein>
    <submittedName>
        <fullName evidence="1">Uncharacterized protein</fullName>
    </submittedName>
</protein>
<dbReference type="RefSeq" id="WP_142539881.1">
    <property type="nucleotide sequence ID" value="NZ_BMIE01000007.1"/>
</dbReference>
<dbReference type="EMBL" id="VDGH01000009">
    <property type="protein sequence ID" value="TQR11437.1"/>
    <property type="molecule type" value="Genomic_DNA"/>
</dbReference>
<sequence>MHHNDTKKFYFKMEDSNGELVVRGEIEGESKIPSSDDLKCKGIIALLNSIDQQNFNESGNYPLFEHYIKEIEVTISEVKKYNTFQGKSDCREGLL</sequence>
<dbReference type="AlphaFoldDB" id="A0A544T1X1"/>
<keyword evidence="2" id="KW-1185">Reference proteome</keyword>
<reference evidence="1 2" key="1">
    <citation type="submission" date="2019-05" db="EMBL/GenBank/DDBJ databases">
        <title>Psychrobacillus vulpis sp. nov., a new species isolated from feces of a red fox that inhabits in The Tablas de Daimiel Natural Park, Albacete, Spain.</title>
        <authorList>
            <person name="Rodriguez M."/>
            <person name="Reina J.C."/>
            <person name="Bejar V."/>
            <person name="Llamas I."/>
        </authorList>
    </citation>
    <scope>NUCLEOTIDE SEQUENCE [LARGE SCALE GENOMIC DNA]</scope>
    <source>
        <strain evidence="1 2">NEAU-3TGS17</strain>
    </source>
</reference>
<dbReference type="Proteomes" id="UP000317316">
    <property type="component" value="Unassembled WGS sequence"/>
</dbReference>
<evidence type="ECO:0000313" key="1">
    <source>
        <dbReference type="EMBL" id="TQR11437.1"/>
    </source>
</evidence>
<dbReference type="OrthoDB" id="2927243at2"/>
<accession>A0A544T1X1</accession>
<name>A0A544T1X1_9BACI</name>
<evidence type="ECO:0000313" key="2">
    <source>
        <dbReference type="Proteomes" id="UP000317316"/>
    </source>
</evidence>